<feature type="signal peptide" evidence="2">
    <location>
        <begin position="1"/>
        <end position="29"/>
    </location>
</feature>
<dbReference type="InterPro" id="IPR039564">
    <property type="entry name" value="Peptidase_C39-like"/>
</dbReference>
<dbReference type="Pfam" id="PF13529">
    <property type="entry name" value="Peptidase_C39_2"/>
    <property type="match status" value="1"/>
</dbReference>
<sequence>MTSIKRAGRITTFGFAVGAGLLIACGAGAAVAAAAPDDSGHTSSSSASTARTAKPASTAATKPKPPRVVSTRSDYSAPVVQLSTKRTAAAVSAAPTASAKTAAPKRVPGLPTPDQALRTITDGLGTVRRNLDDLREKIGTLVQNQILGFQNSLLDLRIDLQRVFSNKPLVYGNPANSQFWVAQGDETAYLMAVAMAINRLTDETVTAASLVAEAMATNSTVREDRKMYLGPTTSDYVWPADAYQLAENHGVKVTTTYYNLNQGRQAFNVLEAALADGKAVIVTISGPTVSVVNPGQQEIDQHPVVLLAIDITNDVVYLNDGALPEGGQKLTMPLDKFIDTWRTSFYSTTTAELAPVTTQTVSPATEAIAA</sequence>
<accession>A0ABX2K687</accession>
<gene>
    <name evidence="4" type="ORF">FEG63_19520</name>
</gene>
<keyword evidence="5" id="KW-1185">Reference proteome</keyword>
<dbReference type="Proteomes" id="UP000708347">
    <property type="component" value="Unassembled WGS sequence"/>
</dbReference>
<evidence type="ECO:0000313" key="4">
    <source>
        <dbReference type="EMBL" id="NTY61740.1"/>
    </source>
</evidence>
<feature type="domain" description="Peptidase C39-like" evidence="3">
    <location>
        <begin position="192"/>
        <end position="320"/>
    </location>
</feature>
<feature type="region of interest" description="Disordered" evidence="1">
    <location>
        <begin position="94"/>
        <end position="113"/>
    </location>
</feature>
<dbReference type="RefSeq" id="WP_174399445.1">
    <property type="nucleotide sequence ID" value="NZ_VBSB01000010.1"/>
</dbReference>
<dbReference type="EMBL" id="VBSB01000010">
    <property type="protein sequence ID" value="NTY61740.1"/>
    <property type="molecule type" value="Genomic_DNA"/>
</dbReference>
<dbReference type="PROSITE" id="PS51257">
    <property type="entry name" value="PROKAR_LIPOPROTEIN"/>
    <property type="match status" value="1"/>
</dbReference>
<evidence type="ECO:0000259" key="3">
    <source>
        <dbReference type="Pfam" id="PF13529"/>
    </source>
</evidence>
<organism evidence="4 5">
    <name type="scientific">Mycolicibacterium sphagni</name>
    <dbReference type="NCBI Taxonomy" id="1786"/>
    <lineage>
        <taxon>Bacteria</taxon>
        <taxon>Bacillati</taxon>
        <taxon>Actinomycetota</taxon>
        <taxon>Actinomycetes</taxon>
        <taxon>Mycobacteriales</taxon>
        <taxon>Mycobacteriaceae</taxon>
        <taxon>Mycolicibacterium</taxon>
    </lineage>
</organism>
<reference evidence="4 5" key="1">
    <citation type="submission" date="2019-05" db="EMBL/GenBank/DDBJ databases">
        <title>Mycolicibacterium sphagni ENV482 genome assembly.</title>
        <authorList>
            <person name="Chen W."/>
            <person name="Faulkner N.W."/>
            <person name="Hyman M.R."/>
        </authorList>
    </citation>
    <scope>NUCLEOTIDE SEQUENCE [LARGE SCALE GENOMIC DNA]</scope>
    <source>
        <strain evidence="4 5">ENV482</strain>
    </source>
</reference>
<feature type="chain" id="PRO_5045971998" description="Peptidase C39-like domain-containing protein" evidence="2">
    <location>
        <begin position="30"/>
        <end position="370"/>
    </location>
</feature>
<proteinExistence type="predicted"/>
<feature type="compositionally biased region" description="Low complexity" evidence="1">
    <location>
        <begin position="94"/>
        <end position="106"/>
    </location>
</feature>
<feature type="compositionally biased region" description="Low complexity" evidence="1">
    <location>
        <begin position="42"/>
        <end position="62"/>
    </location>
</feature>
<comment type="caution">
    <text evidence="4">The sequence shown here is derived from an EMBL/GenBank/DDBJ whole genome shotgun (WGS) entry which is preliminary data.</text>
</comment>
<evidence type="ECO:0000313" key="5">
    <source>
        <dbReference type="Proteomes" id="UP000708347"/>
    </source>
</evidence>
<evidence type="ECO:0000256" key="1">
    <source>
        <dbReference type="SAM" id="MobiDB-lite"/>
    </source>
</evidence>
<keyword evidence="2" id="KW-0732">Signal</keyword>
<protein>
    <recommendedName>
        <fullName evidence="3">Peptidase C39-like domain-containing protein</fullName>
    </recommendedName>
</protein>
<feature type="region of interest" description="Disordered" evidence="1">
    <location>
        <begin position="35"/>
        <end position="74"/>
    </location>
</feature>
<name>A0ABX2K687_9MYCO</name>
<evidence type="ECO:0000256" key="2">
    <source>
        <dbReference type="SAM" id="SignalP"/>
    </source>
</evidence>